<evidence type="ECO:0000259" key="3">
    <source>
        <dbReference type="Pfam" id="PF00326"/>
    </source>
</evidence>
<dbReference type="AlphaFoldDB" id="A0A6M8HZM2"/>
<evidence type="ECO:0000313" key="4">
    <source>
        <dbReference type="EMBL" id="QKE93788.1"/>
    </source>
</evidence>
<feature type="domain" description="Peptidase S9 prolyl oligopeptidase catalytic" evidence="3">
    <location>
        <begin position="263"/>
        <end position="474"/>
    </location>
</feature>
<dbReference type="Proteomes" id="UP000500767">
    <property type="component" value="Plasmid unnamed4"/>
</dbReference>
<dbReference type="PANTHER" id="PTHR42881">
    <property type="entry name" value="PROLYL ENDOPEPTIDASE"/>
    <property type="match status" value="1"/>
</dbReference>
<proteinExistence type="predicted"/>
<evidence type="ECO:0000313" key="5">
    <source>
        <dbReference type="Proteomes" id="UP000500767"/>
    </source>
</evidence>
<dbReference type="PANTHER" id="PTHR42881:SF2">
    <property type="entry name" value="PROLYL ENDOPEPTIDASE"/>
    <property type="match status" value="1"/>
</dbReference>
<geneLocation type="plasmid" evidence="4 5">
    <name>unnamed4</name>
</geneLocation>
<organism evidence="4 5">
    <name type="scientific">Lichenicola cladoniae</name>
    <dbReference type="NCBI Taxonomy" id="1484109"/>
    <lineage>
        <taxon>Bacteria</taxon>
        <taxon>Pseudomonadati</taxon>
        <taxon>Pseudomonadota</taxon>
        <taxon>Alphaproteobacteria</taxon>
        <taxon>Acetobacterales</taxon>
        <taxon>Acetobacteraceae</taxon>
        <taxon>Lichenicola</taxon>
    </lineage>
</organism>
<protein>
    <recommendedName>
        <fullName evidence="2">prolyl oligopeptidase</fullName>
        <ecNumber evidence="2">3.4.21.26</ecNumber>
    </recommendedName>
</protein>
<dbReference type="InterPro" id="IPR002470">
    <property type="entry name" value="Peptidase_S9A"/>
</dbReference>
<dbReference type="PRINTS" id="PR00862">
    <property type="entry name" value="PROLIGOPTASE"/>
</dbReference>
<dbReference type="Pfam" id="PF00326">
    <property type="entry name" value="Peptidase_S9"/>
    <property type="match status" value="1"/>
</dbReference>
<dbReference type="GO" id="GO:0004252">
    <property type="term" value="F:serine-type endopeptidase activity"/>
    <property type="evidence" value="ECO:0007669"/>
    <property type="project" value="UniProtKB-EC"/>
</dbReference>
<accession>A0A6M8HZM2</accession>
<evidence type="ECO:0000256" key="1">
    <source>
        <dbReference type="ARBA" id="ARBA00001070"/>
    </source>
</evidence>
<dbReference type="SUPFAM" id="SSF50993">
    <property type="entry name" value="Peptidase/esterase 'gauge' domain"/>
    <property type="match status" value="1"/>
</dbReference>
<dbReference type="KEGG" id="lck:HN018_27080"/>
<reference evidence="4 5" key="1">
    <citation type="journal article" date="2014" name="World J. Microbiol. Biotechnol.">
        <title>Biodiversity and physiological characteristics of Antarctic and Arctic lichens-associated bacteria.</title>
        <authorList>
            <person name="Lee Y.M."/>
            <person name="Kim E.H."/>
            <person name="Lee H.K."/>
            <person name="Hong S.G."/>
        </authorList>
    </citation>
    <scope>NUCLEOTIDE SEQUENCE [LARGE SCALE GENOMIC DNA]</scope>
    <source>
        <strain evidence="4 5">PAMC 26569</strain>
        <plasmid evidence="4">unnamed4</plasmid>
    </source>
</reference>
<dbReference type="Gene3D" id="3.40.50.1820">
    <property type="entry name" value="alpha/beta hydrolase"/>
    <property type="match status" value="1"/>
</dbReference>
<dbReference type="EC" id="3.4.21.26" evidence="2"/>
<evidence type="ECO:0000256" key="2">
    <source>
        <dbReference type="ARBA" id="ARBA00011897"/>
    </source>
</evidence>
<keyword evidence="4" id="KW-0614">Plasmid</keyword>
<dbReference type="InterPro" id="IPR001375">
    <property type="entry name" value="Peptidase_S9_cat"/>
</dbReference>
<sequence length="488" mass="52329">MFSIDHDHDEVGPSSFPLVMIPAGSPWAFIAVNSGVSREGAWWVAPVVSLSRPGGPHWVHLAGTDEKLVQTSDLSGRPAVVDGRAYFISFRNAPLSQLVSIDLRQAGGRFAPVLPQGDGLLQTMTVARDGIYLAYDRAGSYHIVRYDPATGRADPVQVPFDGSQVGATADPRRNGEICVFEGWAKPPQAYQVDRSLRAAPVTIGKPLTYDTSAYMSEQIMARSTDGTLVPMSLVHRRDLRRDGTAPALVTGYGAYGGVLDAYFMPWTFPFLDRGGLLATVHARGGGEFGEPWHLAGWKQNKPNTWRDFIAGVEALEAGGWTGPGRVTGWGASAGGIMISRAITERPELFAGAVMEAPMVDMVRFEQSEGGLSNTTEFGSLADPMERRALLEMSGYQHVVDGVRYPAVLVIIGMNDHRVPPASGAKMVARMQAAQATGGPPIRLWSSDDMGHGPGLNETLTDQMDTDILAFALQAATRPVSEGIGAAAR</sequence>
<dbReference type="InterPro" id="IPR051167">
    <property type="entry name" value="Prolyl_oligopep/macrocyclase"/>
</dbReference>
<dbReference type="EMBL" id="CP053711">
    <property type="protein sequence ID" value="QKE93788.1"/>
    <property type="molecule type" value="Genomic_DNA"/>
</dbReference>
<name>A0A6M8HZM2_9PROT</name>
<dbReference type="GO" id="GO:0006508">
    <property type="term" value="P:proteolysis"/>
    <property type="evidence" value="ECO:0007669"/>
    <property type="project" value="InterPro"/>
</dbReference>
<comment type="catalytic activity">
    <reaction evidence="1">
        <text>Hydrolysis of Pro-|-Xaa &gt;&gt; Ala-|-Xaa in oligopeptides.</text>
        <dbReference type="EC" id="3.4.21.26"/>
    </reaction>
</comment>
<dbReference type="Gene3D" id="2.130.10.120">
    <property type="entry name" value="Prolyl oligopeptidase, N-terminal domain"/>
    <property type="match status" value="1"/>
</dbReference>
<dbReference type="GO" id="GO:0070012">
    <property type="term" value="F:oligopeptidase activity"/>
    <property type="evidence" value="ECO:0007669"/>
    <property type="project" value="TreeGrafter"/>
</dbReference>
<dbReference type="InterPro" id="IPR029058">
    <property type="entry name" value="AB_hydrolase_fold"/>
</dbReference>
<gene>
    <name evidence="4" type="ORF">HN018_27080</name>
</gene>
<dbReference type="GO" id="GO:0005829">
    <property type="term" value="C:cytosol"/>
    <property type="evidence" value="ECO:0007669"/>
    <property type="project" value="TreeGrafter"/>
</dbReference>
<dbReference type="RefSeq" id="WP_171837722.1">
    <property type="nucleotide sequence ID" value="NZ_CP053711.1"/>
</dbReference>
<keyword evidence="5" id="KW-1185">Reference proteome</keyword>
<dbReference type="SUPFAM" id="SSF53474">
    <property type="entry name" value="alpha/beta-Hydrolases"/>
    <property type="match status" value="1"/>
</dbReference>